<keyword evidence="6" id="KW-1185">Reference proteome</keyword>
<comment type="similarity">
    <text evidence="3">Belongs to the acetyltransferase family. RimJ subfamily.</text>
</comment>
<dbReference type="InterPro" id="IPR000182">
    <property type="entry name" value="GNAT_dom"/>
</dbReference>
<protein>
    <recommendedName>
        <fullName evidence="4">N-acetyltransferase domain-containing protein</fullName>
    </recommendedName>
</protein>
<evidence type="ECO:0000259" key="4">
    <source>
        <dbReference type="PROSITE" id="PS51186"/>
    </source>
</evidence>
<sequence length="180" mass="19859">MTFDLGDGIRLRLVESGDAAAYAAAYDANRAHLAHWDPVRDESFYTVEWHRALVAQYLRDHADGRAARFVLVADDGRILGVANIANIVRGAFHSADLGYWVDASLVGRGVMSRAVAVVIHHASSELGLHRLQAATLLDNSASQRVLLRNGFEQFGLAPKYLRIAGEWQDHLLFQRILAGD</sequence>
<feature type="domain" description="N-acetyltransferase" evidence="4">
    <location>
        <begin position="23"/>
        <end position="178"/>
    </location>
</feature>
<dbReference type="Gene3D" id="3.40.630.30">
    <property type="match status" value="1"/>
</dbReference>
<dbReference type="EMBL" id="BMCM01000003">
    <property type="protein sequence ID" value="GGD78671.1"/>
    <property type="molecule type" value="Genomic_DNA"/>
</dbReference>
<accession>A0ABQ1RTA9</accession>
<keyword evidence="2" id="KW-0012">Acyltransferase</keyword>
<gene>
    <name evidence="5" type="ORF">GCM10007269_21990</name>
</gene>
<dbReference type="PANTHER" id="PTHR43792">
    <property type="entry name" value="GNAT FAMILY, PUTATIVE (AFU_ORTHOLOGUE AFUA_3G00765)-RELATED-RELATED"/>
    <property type="match status" value="1"/>
</dbReference>
<name>A0ABQ1RTA9_9MICO</name>
<comment type="caution">
    <text evidence="5">The sequence shown here is derived from an EMBL/GenBank/DDBJ whole genome shotgun (WGS) entry which is preliminary data.</text>
</comment>
<keyword evidence="1" id="KW-0808">Transferase</keyword>
<dbReference type="InterPro" id="IPR016181">
    <property type="entry name" value="Acyl_CoA_acyltransferase"/>
</dbReference>
<proteinExistence type="inferred from homology"/>
<dbReference type="SUPFAM" id="SSF55729">
    <property type="entry name" value="Acyl-CoA N-acyltransferases (Nat)"/>
    <property type="match status" value="1"/>
</dbReference>
<dbReference type="Proteomes" id="UP000629365">
    <property type="component" value="Unassembled WGS sequence"/>
</dbReference>
<evidence type="ECO:0000313" key="6">
    <source>
        <dbReference type="Proteomes" id="UP000629365"/>
    </source>
</evidence>
<reference evidence="6" key="1">
    <citation type="journal article" date="2019" name="Int. J. Syst. Evol. Microbiol.">
        <title>The Global Catalogue of Microorganisms (GCM) 10K type strain sequencing project: providing services to taxonomists for standard genome sequencing and annotation.</title>
        <authorList>
            <consortium name="The Broad Institute Genomics Platform"/>
            <consortium name="The Broad Institute Genome Sequencing Center for Infectious Disease"/>
            <person name="Wu L."/>
            <person name="Ma J."/>
        </authorList>
    </citation>
    <scope>NUCLEOTIDE SEQUENCE [LARGE SCALE GENOMIC DNA]</scope>
    <source>
        <strain evidence="6">CCM 7640</strain>
    </source>
</reference>
<evidence type="ECO:0000256" key="2">
    <source>
        <dbReference type="ARBA" id="ARBA00023315"/>
    </source>
</evidence>
<dbReference type="InterPro" id="IPR051531">
    <property type="entry name" value="N-acetyltransferase"/>
</dbReference>
<dbReference type="PROSITE" id="PS51186">
    <property type="entry name" value="GNAT"/>
    <property type="match status" value="1"/>
</dbReference>
<dbReference type="RefSeq" id="WP_229703033.1">
    <property type="nucleotide sequence ID" value="NZ_BMCM01000003.1"/>
</dbReference>
<organism evidence="5 6">
    <name type="scientific">Microbacterium murale</name>
    <dbReference type="NCBI Taxonomy" id="1081040"/>
    <lineage>
        <taxon>Bacteria</taxon>
        <taxon>Bacillati</taxon>
        <taxon>Actinomycetota</taxon>
        <taxon>Actinomycetes</taxon>
        <taxon>Micrococcales</taxon>
        <taxon>Microbacteriaceae</taxon>
        <taxon>Microbacterium</taxon>
    </lineage>
</organism>
<evidence type="ECO:0000313" key="5">
    <source>
        <dbReference type="EMBL" id="GGD78671.1"/>
    </source>
</evidence>
<evidence type="ECO:0000256" key="1">
    <source>
        <dbReference type="ARBA" id="ARBA00022679"/>
    </source>
</evidence>
<evidence type="ECO:0000256" key="3">
    <source>
        <dbReference type="ARBA" id="ARBA00038502"/>
    </source>
</evidence>
<dbReference type="PANTHER" id="PTHR43792:SF8">
    <property type="entry name" value="[RIBOSOMAL PROTEIN US5]-ALANINE N-ACETYLTRANSFERASE"/>
    <property type="match status" value="1"/>
</dbReference>
<dbReference type="Pfam" id="PF13302">
    <property type="entry name" value="Acetyltransf_3"/>
    <property type="match status" value="1"/>
</dbReference>